<reference evidence="1 2" key="1">
    <citation type="journal article" date="2019" name="Sci. Rep.">
        <title>Orb-weaving spider Araneus ventricosus genome elucidates the spidroin gene catalogue.</title>
        <authorList>
            <person name="Kono N."/>
            <person name="Nakamura H."/>
            <person name="Ohtoshi R."/>
            <person name="Moran D.A.P."/>
            <person name="Shinohara A."/>
            <person name="Yoshida Y."/>
            <person name="Fujiwara M."/>
            <person name="Mori M."/>
            <person name="Tomita M."/>
            <person name="Arakawa K."/>
        </authorList>
    </citation>
    <scope>NUCLEOTIDE SEQUENCE [LARGE SCALE GENOMIC DNA]</scope>
</reference>
<dbReference type="Proteomes" id="UP000499080">
    <property type="component" value="Unassembled WGS sequence"/>
</dbReference>
<proteinExistence type="predicted"/>
<gene>
    <name evidence="1" type="ORF">AVEN_163096_1</name>
</gene>
<keyword evidence="2" id="KW-1185">Reference proteome</keyword>
<evidence type="ECO:0000313" key="1">
    <source>
        <dbReference type="EMBL" id="GBM71944.1"/>
    </source>
</evidence>
<sequence>MGGSDSAKGCVLVSPLFKPQKLKAGKAFPTVIKFSSRAVKDLLRSRVSGSLQLSLEYPASDTLRIVEYYSCGLQRGKGNKATMEKRPS</sequence>
<name>A0A4Y2I345_ARAVE</name>
<evidence type="ECO:0000313" key="2">
    <source>
        <dbReference type="Proteomes" id="UP000499080"/>
    </source>
</evidence>
<dbReference type="AlphaFoldDB" id="A0A4Y2I345"/>
<comment type="caution">
    <text evidence="1">The sequence shown here is derived from an EMBL/GenBank/DDBJ whole genome shotgun (WGS) entry which is preliminary data.</text>
</comment>
<organism evidence="1 2">
    <name type="scientific">Araneus ventricosus</name>
    <name type="common">Orbweaver spider</name>
    <name type="synonym">Epeira ventricosa</name>
    <dbReference type="NCBI Taxonomy" id="182803"/>
    <lineage>
        <taxon>Eukaryota</taxon>
        <taxon>Metazoa</taxon>
        <taxon>Ecdysozoa</taxon>
        <taxon>Arthropoda</taxon>
        <taxon>Chelicerata</taxon>
        <taxon>Arachnida</taxon>
        <taxon>Araneae</taxon>
        <taxon>Araneomorphae</taxon>
        <taxon>Entelegynae</taxon>
        <taxon>Araneoidea</taxon>
        <taxon>Araneidae</taxon>
        <taxon>Araneus</taxon>
    </lineage>
</organism>
<dbReference type="EMBL" id="BGPR01002345">
    <property type="protein sequence ID" value="GBM71944.1"/>
    <property type="molecule type" value="Genomic_DNA"/>
</dbReference>
<accession>A0A4Y2I345</accession>
<protein>
    <submittedName>
        <fullName evidence="1">Uncharacterized protein</fullName>
    </submittedName>
</protein>